<organism evidence="3 4">
    <name type="scientific">Pseudoalteromonas maricaloris</name>
    <dbReference type="NCBI Taxonomy" id="184924"/>
    <lineage>
        <taxon>Bacteria</taxon>
        <taxon>Pseudomonadati</taxon>
        <taxon>Pseudomonadota</taxon>
        <taxon>Gammaproteobacteria</taxon>
        <taxon>Alteromonadales</taxon>
        <taxon>Pseudoalteromonadaceae</taxon>
        <taxon>Pseudoalteromonas</taxon>
    </lineage>
</organism>
<proteinExistence type="predicted"/>
<evidence type="ECO:0000256" key="1">
    <source>
        <dbReference type="SAM" id="MobiDB-lite"/>
    </source>
</evidence>
<sequence length="1224" mass="134101">MQTRIVVYGTNHPVHVVDFELTTCINSGFLLKASLESQFDLADELLVGNMLTFEIESPDAISTYFTGTLFDIQSGFVSEHTCGAEVVLKPRLELLKQTEKSQIFVQANVQSVLNKLIQKAGYSQDRIKWRVTKDLPTLPQCVQALENDYTFFTRLLAKYGLIYWFECHDFIESIVIAEGNLASPYIERGLLSVTDKDGLVHEHETGFVGFTQCQSRHRFRMGGSQVHMNAHPPTSVSSALRSYFEPAAQNPAEQFERTGNLELAYQQGKNEVTLVGNVAEANAGYSFSLNGKLGTAKGGDYTCIRSKQVYKQGSANDPNQVAHHSESVCVPRGEPIRIAPPEHSPKPMVFTATVRSLSGSKANPHLDTQGQYATQVHFDSQVTESVKRLTQYACRGQKQPTGLHFPLLPDSNVLIGCMNNDPDQSYLLGFALNDTQPSVVTSANNAQNVLCSRGQNLLMFDDTPNTPHIVLQTLAGNQHLVLHGDKKQPYIHWLAQLGAMNIFAAKDIQLGSVKSAIRLLTNKTFIASAKQQLALESKKSVIADATTNLDVTANQIDASAKQDLTLKAGRSHRSVIQSDINLKADNNLTITAPAGSQLIQSQGNITVKGSGSGNLTLANGGSEISIDSSGNVNIFADKLLTLKGKAMTVFDGSMEQDIGGKQSATMPSVPQIQALSENARLSLAADGIATMMSSTIELSYTYQDGSPIMGAPYTIRFANGTELTGNLDDSGKAKIENAPPGQYTVQYGEDKRDYLPEDNRPKNPLYGQITPAQAAEMVRSGNTAPLIEANGIATQAGDWLWGTLQGDFNQNPSTSQIVVGTLISMIPIIDQVMDLRDIIANVMLLTDDDEANDTDAWLAFTLTGIGLVPVVGSAVKGVGKVILKNTGESLSAALAVLRKLGKGDPVKYLRDINWQDLGKQSATEVKNIVKGLRDSLDDMSTSWHYDLLLPDAAIEGMQATVKRLDEVTPKIDQHMQQAAQEIGQRVNKALDEYQGQSPIRGVTDKPTKAKADELEPPKGNELPGEKGLHPLKARMKAYKVPCFKPSNDLRKKNKGDLRALEHNYARQLKHQESGLNDLTIGEYIENRDRYKNMKRKGTGTAQNDFREEFQSDLFESLKESYGRNKSRTEAKKLASQRTTEIMNNLHALHDPDMGAGGHDSVSRMGDKRVNGSIGPQWAKAPIGSKKRGKTRVELMDEQVEKAFKEYGPDAKLNIQLERCPLNKK</sequence>
<dbReference type="Pfam" id="PF15604">
    <property type="entry name" value="Ntox15"/>
    <property type="match status" value="1"/>
</dbReference>
<evidence type="ECO:0000313" key="3">
    <source>
        <dbReference type="EMBL" id="WOX27679.1"/>
    </source>
</evidence>
<evidence type="ECO:0000259" key="2">
    <source>
        <dbReference type="Pfam" id="PF15604"/>
    </source>
</evidence>
<dbReference type="Gene3D" id="3.55.50.10">
    <property type="entry name" value="Baseplate protein-like domains"/>
    <property type="match status" value="1"/>
</dbReference>
<name>A0ABZ0M7U1_9GAMM</name>
<protein>
    <submittedName>
        <fullName evidence="3">Polymorphic toxin type 15 domain-containing protein</fullName>
    </submittedName>
</protein>
<dbReference type="SUPFAM" id="SSF69255">
    <property type="entry name" value="gp5 N-terminal domain-like"/>
    <property type="match status" value="1"/>
</dbReference>
<keyword evidence="4" id="KW-1185">Reference proteome</keyword>
<dbReference type="Gene3D" id="2.30.110.50">
    <property type="match status" value="1"/>
</dbReference>
<feature type="region of interest" description="Disordered" evidence="1">
    <location>
        <begin position="1169"/>
        <end position="1189"/>
    </location>
</feature>
<accession>A0ABZ0M7U1</accession>
<dbReference type="Proteomes" id="UP001304419">
    <property type="component" value="Chromosome 1"/>
</dbReference>
<reference evidence="3 4" key="1">
    <citation type="submission" date="2023-10" db="EMBL/GenBank/DDBJ databases">
        <title>To unveil natural product biosynthetic capacity in Pseudoalteromonas.</title>
        <authorList>
            <person name="Wang J."/>
        </authorList>
    </citation>
    <scope>NUCLEOTIDE SEQUENCE [LARGE SCALE GENOMIC DNA]</scope>
    <source>
        <strain evidence="3 4">DSM 15914</strain>
    </source>
</reference>
<dbReference type="SUPFAM" id="SSF69279">
    <property type="entry name" value="Phage tail proteins"/>
    <property type="match status" value="1"/>
</dbReference>
<feature type="region of interest" description="Disordered" evidence="1">
    <location>
        <begin position="997"/>
        <end position="1027"/>
    </location>
</feature>
<dbReference type="RefSeq" id="WP_318085892.1">
    <property type="nucleotide sequence ID" value="NZ_CP137578.1"/>
</dbReference>
<feature type="compositionally biased region" description="Basic and acidic residues" evidence="1">
    <location>
        <begin position="1002"/>
        <end position="1027"/>
    </location>
</feature>
<dbReference type="EMBL" id="CP137578">
    <property type="protein sequence ID" value="WOX27679.1"/>
    <property type="molecule type" value="Genomic_DNA"/>
</dbReference>
<dbReference type="InterPro" id="IPR037026">
    <property type="entry name" value="Vgr_OB-fold_dom_sf"/>
</dbReference>
<feature type="domain" description="Novel toxin 15" evidence="2">
    <location>
        <begin position="1063"/>
        <end position="1216"/>
    </location>
</feature>
<dbReference type="InterPro" id="IPR028949">
    <property type="entry name" value="Ntox15"/>
</dbReference>
<dbReference type="Gene3D" id="4.10.220.110">
    <property type="match status" value="1"/>
</dbReference>
<gene>
    <name evidence="3" type="ORF">R5H13_13570</name>
</gene>
<evidence type="ECO:0000313" key="4">
    <source>
        <dbReference type="Proteomes" id="UP001304419"/>
    </source>
</evidence>
<dbReference type="SUPFAM" id="SSF69349">
    <property type="entry name" value="Phage fibre proteins"/>
    <property type="match status" value="1"/>
</dbReference>
<dbReference type="InterPro" id="IPR049802">
    <property type="entry name" value="RhsC-like_FIX"/>
</dbReference>
<dbReference type="Gene3D" id="2.40.50.230">
    <property type="entry name" value="Gp5 N-terminal domain"/>
    <property type="match status" value="1"/>
</dbReference>
<dbReference type="Pfam" id="PF05954">
    <property type="entry name" value="Phage_GPD"/>
    <property type="match status" value="1"/>
</dbReference>
<dbReference type="CDD" id="cd20746">
    <property type="entry name" value="FIX_Ntox15_NUC_DUF4112_RhsA-like"/>
    <property type="match status" value="1"/>
</dbReference>